<gene>
    <name evidence="1" type="ORF">GBAR_LOCUS748</name>
</gene>
<accession>A0AA35QTG4</accession>
<keyword evidence="2" id="KW-1185">Reference proteome</keyword>
<name>A0AA35QTG4_GEOBA</name>
<organism evidence="1 2">
    <name type="scientific">Geodia barretti</name>
    <name type="common">Barrett's horny sponge</name>
    <dbReference type="NCBI Taxonomy" id="519541"/>
    <lineage>
        <taxon>Eukaryota</taxon>
        <taxon>Metazoa</taxon>
        <taxon>Porifera</taxon>
        <taxon>Demospongiae</taxon>
        <taxon>Heteroscleromorpha</taxon>
        <taxon>Tetractinellida</taxon>
        <taxon>Astrophorina</taxon>
        <taxon>Geodiidae</taxon>
        <taxon>Geodia</taxon>
    </lineage>
</organism>
<protein>
    <submittedName>
        <fullName evidence="1">Uncharacterized protein</fullName>
    </submittedName>
</protein>
<evidence type="ECO:0000313" key="1">
    <source>
        <dbReference type="EMBL" id="CAI7991445.1"/>
    </source>
</evidence>
<comment type="caution">
    <text evidence="1">The sequence shown here is derived from an EMBL/GenBank/DDBJ whole genome shotgun (WGS) entry which is preliminary data.</text>
</comment>
<sequence>MKLGMLSINFRGFCSKFPSCVSRTWGPTPHAFCLGSSRPVFASQEGHKLDLTAEFTALYKQRERDSARIAPHDPR</sequence>
<dbReference type="EMBL" id="CASHTH010000114">
    <property type="protein sequence ID" value="CAI7991445.1"/>
    <property type="molecule type" value="Genomic_DNA"/>
</dbReference>
<dbReference type="AlphaFoldDB" id="A0AA35QTG4"/>
<proteinExistence type="predicted"/>
<dbReference type="Proteomes" id="UP001174909">
    <property type="component" value="Unassembled WGS sequence"/>
</dbReference>
<reference evidence="1" key="1">
    <citation type="submission" date="2023-03" db="EMBL/GenBank/DDBJ databases">
        <authorList>
            <person name="Steffen K."/>
            <person name="Cardenas P."/>
        </authorList>
    </citation>
    <scope>NUCLEOTIDE SEQUENCE</scope>
</reference>
<evidence type="ECO:0000313" key="2">
    <source>
        <dbReference type="Proteomes" id="UP001174909"/>
    </source>
</evidence>